<dbReference type="Proteomes" id="UP000182510">
    <property type="component" value="Chromosome"/>
</dbReference>
<dbReference type="OrthoDB" id="1143801at2"/>
<dbReference type="EMBL" id="CP018153">
    <property type="protein sequence ID" value="APG59394.1"/>
    <property type="molecule type" value="Genomic_DNA"/>
</dbReference>
<keyword evidence="2" id="KW-0812">Transmembrane</keyword>
<keyword evidence="4" id="KW-1185">Reference proteome</keyword>
<reference evidence="3 4" key="1">
    <citation type="submission" date="2016-11" db="EMBL/GenBank/DDBJ databases">
        <title>Gramella sp. LPB0144 isolated from marine environment.</title>
        <authorList>
            <person name="Kim E."/>
            <person name="Yi H."/>
        </authorList>
    </citation>
    <scope>NUCLEOTIDE SEQUENCE [LARGE SCALE GENOMIC DNA]</scope>
    <source>
        <strain evidence="3 4">LPB0144</strain>
    </source>
</reference>
<keyword evidence="1" id="KW-0175">Coiled coil</keyword>
<name>A0A1L3J2P2_9FLAO</name>
<feature type="coiled-coil region" evidence="1">
    <location>
        <begin position="110"/>
        <end position="172"/>
    </location>
</feature>
<evidence type="ECO:0000256" key="1">
    <source>
        <dbReference type="SAM" id="Coils"/>
    </source>
</evidence>
<protein>
    <submittedName>
        <fullName evidence="3">Uncharacterized protein</fullName>
    </submittedName>
</protein>
<accession>A0A1L3J2P2</accession>
<dbReference type="STRING" id="1913577.LPB144_02760"/>
<gene>
    <name evidence="3" type="ORF">LPB144_02760</name>
</gene>
<feature type="transmembrane region" description="Helical" evidence="2">
    <location>
        <begin position="48"/>
        <end position="70"/>
    </location>
</feature>
<evidence type="ECO:0000313" key="3">
    <source>
        <dbReference type="EMBL" id="APG59394.1"/>
    </source>
</evidence>
<evidence type="ECO:0000256" key="2">
    <source>
        <dbReference type="SAM" id="Phobius"/>
    </source>
</evidence>
<dbReference type="AlphaFoldDB" id="A0A1L3J2P2"/>
<organism evidence="3 4">
    <name type="scientific">Christiangramia salexigens</name>
    <dbReference type="NCBI Taxonomy" id="1913577"/>
    <lineage>
        <taxon>Bacteria</taxon>
        <taxon>Pseudomonadati</taxon>
        <taxon>Bacteroidota</taxon>
        <taxon>Flavobacteriia</taxon>
        <taxon>Flavobacteriales</taxon>
        <taxon>Flavobacteriaceae</taxon>
        <taxon>Christiangramia</taxon>
    </lineage>
</organism>
<evidence type="ECO:0000313" key="4">
    <source>
        <dbReference type="Proteomes" id="UP000182510"/>
    </source>
</evidence>
<sequence>MDNKDLDNIFEGLNFDNEEPSTGHRSRFEAKIGKRKQPLKTNGRLKQLWLPFSGIAAILLISLIIFGELFQPGLRSNSDLAGISPEMRQTQEFYSSLIKREMNAIDAEKTPETKALVKDALEQLEKLENEYENLREDLVTSGKDNRVIHAMIQNFQQRIDLLTSVLRQIEEINSLKKKHHESTII</sequence>
<dbReference type="RefSeq" id="WP_072552051.1">
    <property type="nucleotide sequence ID" value="NZ_CP018153.1"/>
</dbReference>
<dbReference type="KEGG" id="grl:LPB144_02760"/>
<keyword evidence="2" id="KW-0472">Membrane</keyword>
<keyword evidence="2" id="KW-1133">Transmembrane helix</keyword>
<proteinExistence type="predicted"/>